<protein>
    <recommendedName>
        <fullName evidence="3">Copper chaperone PCu(A)C</fullName>
    </recommendedName>
</protein>
<reference evidence="1 2" key="1">
    <citation type="submission" date="2017-11" db="EMBL/GenBank/DDBJ databases">
        <title>Draft genome of actinobacteria isolated from guarana (Paullinia cupana (Mart.) Ducke.</title>
        <authorList>
            <person name="Siqueira K.A."/>
            <person name="Liotti R.G."/>
            <person name="Mendes T.A.O."/>
            <person name="Soares M.A."/>
        </authorList>
    </citation>
    <scope>NUCLEOTIDE SEQUENCE [LARGE SCALE GENOMIC DNA]</scope>
    <source>
        <strain evidence="1 2">193</strain>
    </source>
</reference>
<evidence type="ECO:0008006" key="3">
    <source>
        <dbReference type="Google" id="ProtNLM"/>
    </source>
</evidence>
<sequence length="180" mass="18781">MRRILGRVPALRSLDRRRLRDGALAALVPVAACSVALAGLTTWVGTGRAGSPARIGVTDGRVLLPSAGVPETAAFFSIANEGGSPDTLLRVTARDVPGEVTLSRHRMKQGNAAYRSVIDSVSVAAGGSLAMSPSGVDLTVPVPSDEWRSGDLVPFTLEFRRSGRVKVLAVVVRPGSVSLQ</sequence>
<dbReference type="Gene3D" id="2.60.40.1890">
    <property type="entry name" value="PCu(A)C copper chaperone"/>
    <property type="match status" value="1"/>
</dbReference>
<dbReference type="InterPro" id="IPR058248">
    <property type="entry name" value="Lxx211020-like"/>
</dbReference>
<dbReference type="InterPro" id="IPR007410">
    <property type="entry name" value="LpqE-like"/>
</dbReference>
<dbReference type="RefSeq" id="WP_121890270.1">
    <property type="nucleotide sequence ID" value="NZ_PENI01000009.1"/>
</dbReference>
<gene>
    <name evidence="1" type="ORF">CTZ28_16960</name>
</gene>
<name>A0A3M0I926_9ACTN</name>
<dbReference type="EMBL" id="PENI01000009">
    <property type="protein sequence ID" value="RMB84838.1"/>
    <property type="molecule type" value="Genomic_DNA"/>
</dbReference>
<dbReference type="AlphaFoldDB" id="A0A3M0I926"/>
<dbReference type="Proteomes" id="UP000270471">
    <property type="component" value="Unassembled WGS sequence"/>
</dbReference>
<organism evidence="1 2">
    <name type="scientific">Streptomyces shenzhenensis</name>
    <dbReference type="NCBI Taxonomy" id="943815"/>
    <lineage>
        <taxon>Bacteria</taxon>
        <taxon>Bacillati</taxon>
        <taxon>Actinomycetota</taxon>
        <taxon>Actinomycetes</taxon>
        <taxon>Kitasatosporales</taxon>
        <taxon>Streptomycetaceae</taxon>
        <taxon>Streptomyces</taxon>
    </lineage>
</organism>
<accession>A0A3M0I926</accession>
<dbReference type="InterPro" id="IPR036182">
    <property type="entry name" value="PCuAC_sf"/>
</dbReference>
<dbReference type="PANTHER" id="PTHR36302:SF1">
    <property type="entry name" value="COPPER CHAPERONE PCU(A)C"/>
    <property type="match status" value="1"/>
</dbReference>
<dbReference type="Pfam" id="PF04314">
    <property type="entry name" value="PCuAC"/>
    <property type="match status" value="1"/>
</dbReference>
<dbReference type="SUPFAM" id="SSF110087">
    <property type="entry name" value="DR1885-like metal-binding protein"/>
    <property type="match status" value="1"/>
</dbReference>
<dbReference type="OrthoDB" id="4328980at2"/>
<proteinExistence type="predicted"/>
<evidence type="ECO:0000313" key="1">
    <source>
        <dbReference type="EMBL" id="RMB84838.1"/>
    </source>
</evidence>
<evidence type="ECO:0000313" key="2">
    <source>
        <dbReference type="Proteomes" id="UP000270471"/>
    </source>
</evidence>
<comment type="caution">
    <text evidence="1">The sequence shown here is derived from an EMBL/GenBank/DDBJ whole genome shotgun (WGS) entry which is preliminary data.</text>
</comment>
<dbReference type="PANTHER" id="PTHR36302">
    <property type="entry name" value="BLR7088 PROTEIN"/>
    <property type="match status" value="1"/>
</dbReference>
<keyword evidence="2" id="KW-1185">Reference proteome</keyword>